<dbReference type="InterPro" id="IPR001054">
    <property type="entry name" value="A/G_cyclase"/>
</dbReference>
<sequence>MDHILKMMEKYASGLEQKISDRTRVLTEEAKKADLLLYRMLPKAVADRLKSGQMCDPETFNNVSILLSDVVGFSVISARSTPLQTVNLLNELYSVFDDVISEYDAYKL</sequence>
<evidence type="ECO:0000256" key="1">
    <source>
        <dbReference type="ARBA" id="ARBA00001436"/>
    </source>
</evidence>
<evidence type="ECO:0000256" key="5">
    <source>
        <dbReference type="ARBA" id="ARBA00022475"/>
    </source>
</evidence>
<evidence type="ECO:0000256" key="13">
    <source>
        <dbReference type="ARBA" id="ARBA00023293"/>
    </source>
</evidence>
<dbReference type="GO" id="GO:0035556">
    <property type="term" value="P:intracellular signal transduction"/>
    <property type="evidence" value="ECO:0007669"/>
    <property type="project" value="InterPro"/>
</dbReference>
<keyword evidence="15" id="KW-1185">Reference proteome</keyword>
<name>A0A915IIP3_ROMCU</name>
<dbReference type="InterPro" id="IPR011645">
    <property type="entry name" value="HNOB_dom_associated"/>
</dbReference>
<evidence type="ECO:0000313" key="15">
    <source>
        <dbReference type="Proteomes" id="UP000887565"/>
    </source>
</evidence>
<dbReference type="Proteomes" id="UP000887565">
    <property type="component" value="Unplaced"/>
</dbReference>
<dbReference type="WBParaSite" id="nRc.2.0.1.t13728-RA">
    <property type="protein sequence ID" value="nRc.2.0.1.t13728-RA"/>
    <property type="gene ID" value="nRc.2.0.1.g13728"/>
</dbReference>
<dbReference type="AlphaFoldDB" id="A0A915IIP3"/>
<comment type="subcellular location">
    <subcellularLocation>
        <location evidence="2">Cell membrane</location>
    </subcellularLocation>
    <subcellularLocation>
        <location evidence="3">Membrane</location>
        <topology evidence="3">Single-pass type I membrane protein</topology>
    </subcellularLocation>
</comment>
<evidence type="ECO:0000256" key="12">
    <source>
        <dbReference type="ARBA" id="ARBA00023239"/>
    </source>
</evidence>
<keyword evidence="8" id="KW-0547">Nucleotide-binding</keyword>
<keyword evidence="12" id="KW-0456">Lyase</keyword>
<evidence type="ECO:0000256" key="7">
    <source>
        <dbReference type="ARBA" id="ARBA00022729"/>
    </source>
</evidence>
<dbReference type="EC" id="4.6.1.2" evidence="4"/>
<dbReference type="GO" id="GO:0001653">
    <property type="term" value="F:peptide receptor activity"/>
    <property type="evidence" value="ECO:0007669"/>
    <property type="project" value="TreeGrafter"/>
</dbReference>
<keyword evidence="10" id="KW-0472">Membrane</keyword>
<dbReference type="PANTHER" id="PTHR11920">
    <property type="entry name" value="GUANYLYL CYCLASE"/>
    <property type="match status" value="1"/>
</dbReference>
<reference evidence="16" key="1">
    <citation type="submission" date="2022-11" db="UniProtKB">
        <authorList>
            <consortium name="WormBaseParasite"/>
        </authorList>
    </citation>
    <scope>IDENTIFICATION</scope>
</reference>
<dbReference type="GO" id="GO:0004383">
    <property type="term" value="F:guanylate cyclase activity"/>
    <property type="evidence" value="ECO:0007669"/>
    <property type="project" value="UniProtKB-EC"/>
</dbReference>
<dbReference type="InterPro" id="IPR050401">
    <property type="entry name" value="Cyclic_nucleotide_synthase"/>
</dbReference>
<evidence type="ECO:0000256" key="11">
    <source>
        <dbReference type="ARBA" id="ARBA00023180"/>
    </source>
</evidence>
<evidence type="ECO:0000256" key="9">
    <source>
        <dbReference type="ARBA" id="ARBA00022989"/>
    </source>
</evidence>
<protein>
    <recommendedName>
        <fullName evidence="4">guanylate cyclase</fullName>
        <ecNumber evidence="4">4.6.1.2</ecNumber>
    </recommendedName>
</protein>
<evidence type="ECO:0000256" key="6">
    <source>
        <dbReference type="ARBA" id="ARBA00022692"/>
    </source>
</evidence>
<organism evidence="15 16">
    <name type="scientific">Romanomermis culicivorax</name>
    <name type="common">Nematode worm</name>
    <dbReference type="NCBI Taxonomy" id="13658"/>
    <lineage>
        <taxon>Eukaryota</taxon>
        <taxon>Metazoa</taxon>
        <taxon>Ecdysozoa</taxon>
        <taxon>Nematoda</taxon>
        <taxon>Enoplea</taxon>
        <taxon>Dorylaimia</taxon>
        <taxon>Mermithida</taxon>
        <taxon>Mermithoidea</taxon>
        <taxon>Mermithidae</taxon>
        <taxon>Romanomermis</taxon>
    </lineage>
</organism>
<dbReference type="PROSITE" id="PS50125">
    <property type="entry name" value="GUANYLATE_CYCLASE_2"/>
    <property type="match status" value="1"/>
</dbReference>
<keyword evidence="11" id="KW-0325">Glycoprotein</keyword>
<keyword evidence="6" id="KW-0812">Transmembrane</keyword>
<feature type="domain" description="Guanylate cyclase" evidence="14">
    <location>
        <begin position="64"/>
        <end position="108"/>
    </location>
</feature>
<dbReference type="GO" id="GO:0007168">
    <property type="term" value="P:receptor guanylyl cyclase signaling pathway"/>
    <property type="evidence" value="ECO:0007669"/>
    <property type="project" value="TreeGrafter"/>
</dbReference>
<evidence type="ECO:0000256" key="10">
    <source>
        <dbReference type="ARBA" id="ARBA00023136"/>
    </source>
</evidence>
<dbReference type="InterPro" id="IPR029787">
    <property type="entry name" value="Nucleotide_cyclase"/>
</dbReference>
<dbReference type="OMA" id="DSMPRML"/>
<keyword evidence="7" id="KW-0732">Signal</keyword>
<dbReference type="SUPFAM" id="SSF55073">
    <property type="entry name" value="Nucleotide cyclase"/>
    <property type="match status" value="1"/>
</dbReference>
<evidence type="ECO:0000256" key="2">
    <source>
        <dbReference type="ARBA" id="ARBA00004236"/>
    </source>
</evidence>
<keyword evidence="9" id="KW-1133">Transmembrane helix</keyword>
<evidence type="ECO:0000256" key="4">
    <source>
        <dbReference type="ARBA" id="ARBA00012202"/>
    </source>
</evidence>
<evidence type="ECO:0000256" key="3">
    <source>
        <dbReference type="ARBA" id="ARBA00004479"/>
    </source>
</evidence>
<accession>A0A915IIP3</accession>
<dbReference type="Gene3D" id="3.30.70.1230">
    <property type="entry name" value="Nucleotide cyclase"/>
    <property type="match status" value="1"/>
</dbReference>
<dbReference type="GO" id="GO:0004016">
    <property type="term" value="F:adenylate cyclase activity"/>
    <property type="evidence" value="ECO:0007669"/>
    <property type="project" value="TreeGrafter"/>
</dbReference>
<dbReference type="Pfam" id="PF00211">
    <property type="entry name" value="Guanylate_cyc"/>
    <property type="match status" value="1"/>
</dbReference>
<dbReference type="Gene3D" id="6.10.250.780">
    <property type="match status" value="1"/>
</dbReference>
<evidence type="ECO:0000313" key="16">
    <source>
        <dbReference type="WBParaSite" id="nRc.2.0.1.t13728-RA"/>
    </source>
</evidence>
<evidence type="ECO:0000256" key="8">
    <source>
        <dbReference type="ARBA" id="ARBA00022741"/>
    </source>
</evidence>
<dbReference type="PANTHER" id="PTHR11920:SF501">
    <property type="entry name" value="GUANYLATE CYCLASE 32E"/>
    <property type="match status" value="1"/>
</dbReference>
<dbReference type="Pfam" id="PF07701">
    <property type="entry name" value="HNOBA"/>
    <property type="match status" value="1"/>
</dbReference>
<evidence type="ECO:0000259" key="14">
    <source>
        <dbReference type="PROSITE" id="PS50125"/>
    </source>
</evidence>
<dbReference type="GO" id="GO:0000166">
    <property type="term" value="F:nucleotide binding"/>
    <property type="evidence" value="ECO:0007669"/>
    <property type="project" value="UniProtKB-KW"/>
</dbReference>
<dbReference type="GO" id="GO:0005886">
    <property type="term" value="C:plasma membrane"/>
    <property type="evidence" value="ECO:0007669"/>
    <property type="project" value="UniProtKB-SubCell"/>
</dbReference>
<keyword evidence="5" id="KW-1003">Cell membrane</keyword>
<comment type="catalytic activity">
    <reaction evidence="1">
        <text>GTP = 3',5'-cyclic GMP + diphosphate</text>
        <dbReference type="Rhea" id="RHEA:13665"/>
        <dbReference type="ChEBI" id="CHEBI:33019"/>
        <dbReference type="ChEBI" id="CHEBI:37565"/>
        <dbReference type="ChEBI" id="CHEBI:57746"/>
        <dbReference type="EC" id="4.6.1.2"/>
    </reaction>
</comment>
<keyword evidence="13" id="KW-0141">cGMP biosynthesis</keyword>
<proteinExistence type="predicted"/>